<sequence>MLSLLHDETTLETLYIPIDSKRTCFTKLWYSTILDFSDSQFLSSSAALLCRSNASVTRTTSLLFQTPVSSVFVRGFAGEKKKGKKQAAAPAQETVKSDSLIPINIYVDGKDPEVLPDDQYPEWLWHMLDPKVTPDEWETRNYEGITEKDMQAYWKRFVFIVG</sequence>
<comment type="similarity">
    <text evidence="6">Belongs to the mitochondrion-specific ribosomal protein mL54 family.</text>
</comment>
<keyword evidence="2" id="KW-0809">Transit peptide</keyword>
<keyword evidence="4" id="KW-0496">Mitochondrion</keyword>
<dbReference type="PANTHER" id="PTHR28595:SF1">
    <property type="entry name" value="LARGE RIBOSOMAL SUBUNIT PROTEIN ML54"/>
    <property type="match status" value="1"/>
</dbReference>
<dbReference type="InterPro" id="IPR013870">
    <property type="entry name" value="Ribosomal_mL54"/>
</dbReference>
<gene>
    <name evidence="8" type="ORF">GSBLH_T00002093001</name>
</gene>
<dbReference type="AlphaFoldDB" id="D8M1S8"/>
<proteinExistence type="inferred from homology"/>
<evidence type="ECO:0000256" key="3">
    <source>
        <dbReference type="ARBA" id="ARBA00022980"/>
    </source>
</evidence>
<dbReference type="OrthoDB" id="197061at2759"/>
<dbReference type="RefSeq" id="XP_012896065.1">
    <property type="nucleotide sequence ID" value="XM_013040611.1"/>
</dbReference>
<evidence type="ECO:0000256" key="6">
    <source>
        <dbReference type="ARBA" id="ARBA00033752"/>
    </source>
</evidence>
<keyword evidence="9" id="KW-1185">Reference proteome</keyword>
<reference evidence="8" key="1">
    <citation type="submission" date="2010-02" db="EMBL/GenBank/DDBJ databases">
        <title>Sequencing and annotation of the Blastocystis hominis genome.</title>
        <authorList>
            <person name="Wincker P."/>
        </authorList>
    </citation>
    <scope>NUCLEOTIDE SEQUENCE</scope>
    <source>
        <strain evidence="8">Singapore isolate B</strain>
    </source>
</reference>
<keyword evidence="5" id="KW-0687">Ribonucleoprotein</keyword>
<evidence type="ECO:0000256" key="7">
    <source>
        <dbReference type="ARBA" id="ARBA00035179"/>
    </source>
</evidence>
<dbReference type="PANTHER" id="PTHR28595">
    <property type="entry name" value="39S RIBOSOMAL PROTEIN L54, MITOCHONDRIAL"/>
    <property type="match status" value="1"/>
</dbReference>
<evidence type="ECO:0000256" key="1">
    <source>
        <dbReference type="ARBA" id="ARBA00004173"/>
    </source>
</evidence>
<keyword evidence="3" id="KW-0689">Ribosomal protein</keyword>
<dbReference type="GeneID" id="24919300"/>
<evidence type="ECO:0000313" key="8">
    <source>
        <dbReference type="EMBL" id="CBK22017.2"/>
    </source>
</evidence>
<dbReference type="InParanoid" id="D8M1S8"/>
<dbReference type="GO" id="GO:0003735">
    <property type="term" value="F:structural constituent of ribosome"/>
    <property type="evidence" value="ECO:0007669"/>
    <property type="project" value="TreeGrafter"/>
</dbReference>
<organism evidence="8">
    <name type="scientific">Blastocystis hominis</name>
    <dbReference type="NCBI Taxonomy" id="12968"/>
    <lineage>
        <taxon>Eukaryota</taxon>
        <taxon>Sar</taxon>
        <taxon>Stramenopiles</taxon>
        <taxon>Bigyra</taxon>
        <taxon>Opalozoa</taxon>
        <taxon>Opalinata</taxon>
        <taxon>Blastocystidae</taxon>
        <taxon>Blastocystis</taxon>
    </lineage>
</organism>
<dbReference type="Proteomes" id="UP000008312">
    <property type="component" value="Unassembled WGS sequence"/>
</dbReference>
<evidence type="ECO:0000256" key="5">
    <source>
        <dbReference type="ARBA" id="ARBA00023274"/>
    </source>
</evidence>
<evidence type="ECO:0000313" key="9">
    <source>
        <dbReference type="Proteomes" id="UP000008312"/>
    </source>
</evidence>
<dbReference type="GO" id="GO:0005762">
    <property type="term" value="C:mitochondrial large ribosomal subunit"/>
    <property type="evidence" value="ECO:0007669"/>
    <property type="project" value="TreeGrafter"/>
</dbReference>
<accession>D8M1S8</accession>
<evidence type="ECO:0000256" key="4">
    <source>
        <dbReference type="ARBA" id="ARBA00023128"/>
    </source>
</evidence>
<dbReference type="EMBL" id="FN668646">
    <property type="protein sequence ID" value="CBK22017.2"/>
    <property type="molecule type" value="Genomic_DNA"/>
</dbReference>
<name>D8M1S8_BLAHO</name>
<evidence type="ECO:0000256" key="2">
    <source>
        <dbReference type="ARBA" id="ARBA00022946"/>
    </source>
</evidence>
<protein>
    <recommendedName>
        <fullName evidence="7">Large ribosomal subunit protein mL54</fullName>
    </recommendedName>
</protein>
<dbReference type="Pfam" id="PF08561">
    <property type="entry name" value="Ribosomal_L37"/>
    <property type="match status" value="1"/>
</dbReference>
<comment type="subcellular location">
    <subcellularLocation>
        <location evidence="1">Mitochondrion</location>
    </subcellularLocation>
</comment>